<feature type="region of interest" description="Disordered" evidence="6">
    <location>
        <begin position="561"/>
        <end position="585"/>
    </location>
</feature>
<dbReference type="SUPFAM" id="SSF117892">
    <property type="entry name" value="Band 7/SPFH domain"/>
    <property type="match status" value="1"/>
</dbReference>
<dbReference type="InterPro" id="IPR051075">
    <property type="entry name" value="SCF_subunit_WD-repeat"/>
</dbReference>
<evidence type="ECO:0000256" key="6">
    <source>
        <dbReference type="SAM" id="MobiDB-lite"/>
    </source>
</evidence>
<comment type="similarity">
    <text evidence="1">Belongs to the prohibitin family.</text>
</comment>
<protein>
    <recommendedName>
        <fullName evidence="7">F-box domain-containing protein</fullName>
    </recommendedName>
</protein>
<dbReference type="PRINTS" id="PR00679">
    <property type="entry name" value="PROHIBITIN"/>
</dbReference>
<dbReference type="Gene3D" id="1.20.1280.50">
    <property type="match status" value="1"/>
</dbReference>
<dbReference type="PANTHER" id="PTHR19872:SF9">
    <property type="entry name" value="UBIQUITIN-BINDING SDF UBIQUITIN LIGASE COMPLEX SUBUNIT"/>
    <property type="match status" value="1"/>
</dbReference>
<feature type="compositionally biased region" description="Low complexity" evidence="6">
    <location>
        <begin position="223"/>
        <end position="240"/>
    </location>
</feature>
<sequence>MAYLPADSAHLSLAPSLCLNPDAIADLAPVQPTKDNLLPASFPTLAWSETAAAAERAAKTGKRLCYRHRPDLRSKRAADEIQLDELQQDIKRLPQQDQQIITHIWSLFGSAPSSHRQLVLSGLLTQCCVPQLSFLSAHLQPLLRIDFLTILPPEIALRILSHLDATSLCHAAQVCKSWKRLADDDVVWHRMCEQHIGLKCTKCGWGLPLLEKKKVRSRRTIEQQQQHQVQQQQLQNQQQQDASDESEPEDHPHQNRSAVFPLDSVPPSLPSPPHSSSEASLSQESVPRRRSVSDDPTSSERSSKRARYGSRSPSPGYDASNGYPTPLFQSPQPPAKPEGTTKRLWKDIYSERLIVERNWRKRNYRLKEFRGHTDGVMCLQFDDSFLITGSYDNTAKVWNIETGECLRTLKGHALCVRALHFDEAKLITGSMDRTLKIWNYHTGQCIRTLQGHTDGVVTLDFDSRILASGSADATIKTWNFATGECSTLKGHTDLVNKVQIYKKTLLFSASDDTTVKLWDIASRTCLRTFTGHVGRVQCLQTSGDALISILANRMHSRLAQRHSARSTAGHSGQRSPAYEAGSSSDGETVRNMLPIVISGGLDNTLKVWNAESGECLNTLFGHEDGVWSLAFDKLRIVSGGLDKTVKVWDTESGEHTASAAMSAILNTLTKVAIPIGAAVSFLQYSMYDVQGGYRAVIFDRLEGVKPAPVGEGTHFLVPWLQRAITFDVRTKPRNISTTTGSKDMQMVTLTLRVLHRPDVKNLSSIYQSLGLDYDERVLPSIGNEVLKSIVAQFDAGELITQRELVSSKIREDLAKRAREFHIELEDVSITTMTFGRDFTNAVEQKQIAQQEAERAKFIVEKAEQEKSASIIRAEGEAHAAEIISASLAKAGAGLIELRRIEASKDIAGTLANAKNVTYLPNQKGNNMLLNLPV</sequence>
<dbReference type="InterPro" id="IPR020472">
    <property type="entry name" value="WD40_PAC1"/>
</dbReference>
<dbReference type="InterPro" id="IPR001810">
    <property type="entry name" value="F-box_dom"/>
</dbReference>
<dbReference type="GO" id="GO:0019005">
    <property type="term" value="C:SCF ubiquitin ligase complex"/>
    <property type="evidence" value="ECO:0007669"/>
    <property type="project" value="UniProtKB-ARBA"/>
</dbReference>
<feature type="repeat" description="WD" evidence="5">
    <location>
        <begin position="619"/>
        <end position="658"/>
    </location>
</feature>
<dbReference type="InterPro" id="IPR015943">
    <property type="entry name" value="WD40/YVTN_repeat-like_dom_sf"/>
</dbReference>
<dbReference type="InterPro" id="IPR036013">
    <property type="entry name" value="Band_7/SPFH_dom_sf"/>
</dbReference>
<evidence type="ECO:0000256" key="3">
    <source>
        <dbReference type="ARBA" id="ARBA00022737"/>
    </source>
</evidence>
<dbReference type="CDD" id="cd22147">
    <property type="entry name" value="F-box_SpPof1-like"/>
    <property type="match status" value="1"/>
</dbReference>
<feature type="repeat" description="WD" evidence="5">
    <location>
        <begin position="409"/>
        <end position="448"/>
    </location>
</feature>
<dbReference type="InterPro" id="IPR000163">
    <property type="entry name" value="Prohibitin"/>
</dbReference>
<dbReference type="Pfam" id="PF01145">
    <property type="entry name" value="Band_7"/>
    <property type="match status" value="1"/>
</dbReference>
<dbReference type="GO" id="GO:0031146">
    <property type="term" value="P:SCF-dependent proteasomal ubiquitin-dependent protein catabolic process"/>
    <property type="evidence" value="ECO:0007669"/>
    <property type="project" value="UniProtKB-ARBA"/>
</dbReference>
<dbReference type="GO" id="GO:0000423">
    <property type="term" value="P:mitophagy"/>
    <property type="evidence" value="ECO:0007669"/>
    <property type="project" value="UniProtKB-ARBA"/>
</dbReference>
<evidence type="ECO:0000256" key="4">
    <source>
        <dbReference type="ARBA" id="ARBA00022786"/>
    </source>
</evidence>
<name>A0A9P8A483_MORAP</name>
<keyword evidence="3" id="KW-0677">Repeat</keyword>
<dbReference type="InterPro" id="IPR036047">
    <property type="entry name" value="F-box-like_dom_sf"/>
</dbReference>
<dbReference type="PROSITE" id="PS50082">
    <property type="entry name" value="WD_REPEATS_2"/>
    <property type="match status" value="6"/>
</dbReference>
<dbReference type="SMART" id="SM00256">
    <property type="entry name" value="FBOX"/>
    <property type="match status" value="1"/>
</dbReference>
<evidence type="ECO:0000256" key="2">
    <source>
        <dbReference type="ARBA" id="ARBA00022574"/>
    </source>
</evidence>
<dbReference type="SUPFAM" id="SSF81383">
    <property type="entry name" value="F-box domain"/>
    <property type="match status" value="1"/>
</dbReference>
<dbReference type="SMART" id="SM00244">
    <property type="entry name" value="PHB"/>
    <property type="match status" value="1"/>
</dbReference>
<feature type="compositionally biased region" description="Polar residues" evidence="6">
    <location>
        <begin position="565"/>
        <end position="574"/>
    </location>
</feature>
<dbReference type="CDD" id="cd03401">
    <property type="entry name" value="SPFH_prohibitin"/>
    <property type="match status" value="1"/>
</dbReference>
<dbReference type="Pfam" id="PF00400">
    <property type="entry name" value="WD40"/>
    <property type="match status" value="5"/>
</dbReference>
<dbReference type="GO" id="GO:1990756">
    <property type="term" value="F:ubiquitin-like ligase-substrate adaptor activity"/>
    <property type="evidence" value="ECO:0007669"/>
    <property type="project" value="UniProtKB-ARBA"/>
</dbReference>
<dbReference type="InterPro" id="IPR001680">
    <property type="entry name" value="WD40_rpt"/>
</dbReference>
<evidence type="ECO:0000256" key="5">
    <source>
        <dbReference type="PROSITE-ProRule" id="PRU00221"/>
    </source>
</evidence>
<evidence type="ECO:0000256" key="1">
    <source>
        <dbReference type="ARBA" id="ARBA00009658"/>
    </source>
</evidence>
<feature type="domain" description="F-box" evidence="7">
    <location>
        <begin position="145"/>
        <end position="191"/>
    </location>
</feature>
<proteinExistence type="inferred from homology"/>
<dbReference type="InterPro" id="IPR001107">
    <property type="entry name" value="Band_7"/>
</dbReference>
<dbReference type="InterPro" id="IPR019775">
    <property type="entry name" value="WD40_repeat_CS"/>
</dbReference>
<keyword evidence="2 5" id="KW-0853">WD repeat</keyword>
<feature type="compositionally biased region" description="Low complexity" evidence="6">
    <location>
        <begin position="274"/>
        <end position="285"/>
    </location>
</feature>
<feature type="repeat" description="WD" evidence="5">
    <location>
        <begin position="369"/>
        <end position="408"/>
    </location>
</feature>
<dbReference type="PRINTS" id="PR00320">
    <property type="entry name" value="GPROTEINBRPT"/>
</dbReference>
<dbReference type="CDD" id="cd00200">
    <property type="entry name" value="WD40"/>
    <property type="match status" value="1"/>
</dbReference>
<dbReference type="PROSITE" id="PS00678">
    <property type="entry name" value="WD_REPEATS_1"/>
    <property type="match status" value="4"/>
</dbReference>
<gene>
    <name evidence="8" type="ORF">KVV02_003042</name>
</gene>
<dbReference type="PROSITE" id="PS50181">
    <property type="entry name" value="FBOX"/>
    <property type="match status" value="1"/>
</dbReference>
<evidence type="ECO:0000259" key="7">
    <source>
        <dbReference type="PROSITE" id="PS50181"/>
    </source>
</evidence>
<comment type="caution">
    <text evidence="8">The sequence shown here is derived from an EMBL/GenBank/DDBJ whole genome shotgun (WGS) entry which is preliminary data.</text>
</comment>
<organism evidence="8 9">
    <name type="scientific">Mortierella alpina</name>
    <name type="common">Oleaginous fungus</name>
    <name type="synonym">Mortierella renispora</name>
    <dbReference type="NCBI Taxonomy" id="64518"/>
    <lineage>
        <taxon>Eukaryota</taxon>
        <taxon>Fungi</taxon>
        <taxon>Fungi incertae sedis</taxon>
        <taxon>Mucoromycota</taxon>
        <taxon>Mortierellomycotina</taxon>
        <taxon>Mortierellomycetes</taxon>
        <taxon>Mortierellales</taxon>
        <taxon>Mortierellaceae</taxon>
        <taxon>Mortierella</taxon>
    </lineage>
</organism>
<feature type="repeat" description="WD" evidence="5">
    <location>
        <begin position="596"/>
        <end position="618"/>
    </location>
</feature>
<dbReference type="FunFam" id="1.20.1280.50:FF:000016">
    <property type="entry name" value="E3 ubiquitin ligase complex SCF subunit sconB"/>
    <property type="match status" value="1"/>
</dbReference>
<accession>A0A9P8A483</accession>
<feature type="region of interest" description="Disordered" evidence="6">
    <location>
        <begin position="218"/>
        <end position="342"/>
    </location>
</feature>
<evidence type="ECO:0000313" key="8">
    <source>
        <dbReference type="EMBL" id="KAG9322530.1"/>
    </source>
</evidence>
<dbReference type="FunFam" id="2.130.10.10:FF:000715">
    <property type="entry name" value="F-box protein MET30"/>
    <property type="match status" value="1"/>
</dbReference>
<dbReference type="SMART" id="SM00320">
    <property type="entry name" value="WD40"/>
    <property type="match status" value="6"/>
</dbReference>
<dbReference type="AlphaFoldDB" id="A0A9P8A483"/>
<reference evidence="8" key="1">
    <citation type="submission" date="2021-07" db="EMBL/GenBank/DDBJ databases">
        <title>Draft genome of Mortierella alpina, strain LL118, isolated from an aspen leaf litter sample.</title>
        <authorList>
            <person name="Yang S."/>
            <person name="Vinatzer B.A."/>
        </authorList>
    </citation>
    <scope>NUCLEOTIDE SEQUENCE</scope>
    <source>
        <strain evidence="8">LL118</strain>
    </source>
</reference>
<dbReference type="SUPFAM" id="SSF50978">
    <property type="entry name" value="WD40 repeat-like"/>
    <property type="match status" value="1"/>
</dbReference>
<dbReference type="PROSITE" id="PS50294">
    <property type="entry name" value="WD_REPEATS_REGION"/>
    <property type="match status" value="5"/>
</dbReference>
<dbReference type="Proteomes" id="UP000717515">
    <property type="component" value="Unassembled WGS sequence"/>
</dbReference>
<dbReference type="GO" id="GO:0016020">
    <property type="term" value="C:membrane"/>
    <property type="evidence" value="ECO:0007669"/>
    <property type="project" value="InterPro"/>
</dbReference>
<dbReference type="FunFam" id="3.30.479.30:FF:000001">
    <property type="entry name" value="Prohibitin 2"/>
    <property type="match status" value="1"/>
</dbReference>
<dbReference type="Gene3D" id="3.30.479.30">
    <property type="entry name" value="Band 7 domain"/>
    <property type="match status" value="1"/>
</dbReference>
<keyword evidence="4" id="KW-0833">Ubl conjugation pathway</keyword>
<feature type="repeat" description="WD" evidence="5">
    <location>
        <begin position="449"/>
        <end position="488"/>
    </location>
</feature>
<evidence type="ECO:0000313" key="9">
    <source>
        <dbReference type="Proteomes" id="UP000717515"/>
    </source>
</evidence>
<feature type="repeat" description="WD" evidence="5">
    <location>
        <begin position="488"/>
        <end position="528"/>
    </location>
</feature>
<dbReference type="InterPro" id="IPR036322">
    <property type="entry name" value="WD40_repeat_dom_sf"/>
</dbReference>
<dbReference type="EMBL" id="JAIFTL010000141">
    <property type="protein sequence ID" value="KAG9322530.1"/>
    <property type="molecule type" value="Genomic_DNA"/>
</dbReference>
<dbReference type="PANTHER" id="PTHR19872">
    <property type="entry name" value="UBIQUITIN LIGASE SPECIFICITY FACTOR/HREP PROTEIN"/>
    <property type="match status" value="1"/>
</dbReference>
<dbReference type="Pfam" id="PF12937">
    <property type="entry name" value="F-box-like"/>
    <property type="match status" value="1"/>
</dbReference>
<dbReference type="Gene3D" id="2.130.10.10">
    <property type="entry name" value="YVTN repeat-like/Quinoprotein amine dehydrogenase"/>
    <property type="match status" value="2"/>
</dbReference>